<dbReference type="Gene3D" id="2.130.10.10">
    <property type="entry name" value="YVTN repeat-like/Quinoprotein amine dehydrogenase"/>
    <property type="match status" value="2"/>
</dbReference>
<proteinExistence type="predicted"/>
<dbReference type="PANTHER" id="PTHR10644">
    <property type="entry name" value="DNA REPAIR/RNA PROCESSING CPSF FAMILY"/>
    <property type="match status" value="1"/>
</dbReference>
<dbReference type="InterPro" id="IPR015943">
    <property type="entry name" value="WD40/YVTN_repeat-like_dom_sf"/>
</dbReference>
<accession>K0KJG9</accession>
<name>K0KJG9_WICCF</name>
<dbReference type="InParanoid" id="K0KJG9"/>
<dbReference type="HOGENOM" id="CLU_267769_0_0_1"/>
<gene>
    <name evidence="2" type="ORF">BN7_785</name>
</gene>
<reference evidence="2 3" key="1">
    <citation type="journal article" date="2012" name="Eukaryot. Cell">
        <title>Draft genome sequence of Wickerhamomyces ciferrii NRRL Y-1031 F-60-10.</title>
        <authorList>
            <person name="Schneider J."/>
            <person name="Andrea H."/>
            <person name="Blom J."/>
            <person name="Jaenicke S."/>
            <person name="Ruckert C."/>
            <person name="Schorsch C."/>
            <person name="Szczepanowski R."/>
            <person name="Farwick M."/>
            <person name="Goesmann A."/>
            <person name="Puhler A."/>
            <person name="Schaffer S."/>
            <person name="Tauch A."/>
            <person name="Kohler T."/>
            <person name="Brinkrolf K."/>
        </authorList>
    </citation>
    <scope>NUCLEOTIDE SEQUENCE [LARGE SCALE GENOMIC DNA]</scope>
    <source>
        <strain evidence="3">ATCC 14091 / BCRC 22168 / CBS 111 / JCM 3599 / NBRC 0793 / NRRL Y-1031 F-60-10</strain>
    </source>
</reference>
<protein>
    <recommendedName>
        <fullName evidence="1">RSE1/DDB1/CPSF1 first beta-propeller domain-containing protein</fullName>
    </recommendedName>
</protein>
<dbReference type="InterPro" id="IPR018846">
    <property type="entry name" value="Beta-prop_RSE1/DDB1/CPSF1_1st"/>
</dbReference>
<dbReference type="InterPro" id="IPR050358">
    <property type="entry name" value="RSE1/DDB1/CFT1"/>
</dbReference>
<dbReference type="SUPFAM" id="SSF50978">
    <property type="entry name" value="WD40 repeat-like"/>
    <property type="match status" value="1"/>
</dbReference>
<sequence length="1170" mass="133190">MISEIKDDDILNGDLLWQQSDQNLFRWCSFDDDSGEDEQFRGEYFVLKQNLTPDPTVENIFKMRYASNKEFKGLEDEVREDDGFKLSSKMLKELKSTNPDSMDMDIDDDLLNEMLKYTGANEPSKTINEDAAIDISDSYEPVLHEVVVFTRAQSIVINNETEFKFPSTIRSAAVLKGSVIDDGKSTDEDTLVISLYSGFALLVRLYEIKGSLQPKIVQWWKTSTMSTASTSVPSLEEVGLKINTHSSGSLIALNAAKNCIRLHPCSQTAHGIQLQTPINVKFDGYLAHSCFLKQDKHAEVPYARLLTLLVTSNRRYLITLYDIRLDNHEIKEYSPQVLTNDFDIPVFVIPFKDSALFVMPTSIYLISPNNIINADYNLFSTKFDKSFPVGYHKPETKIKYDDDEVLISTEDGTIYLVTFRESVLRVELILTIPKVSNFTLEKQGTGYELYYTSSFAKGGHFHLPRLHFDPLDIKAGLHQGEKIENILNWSPLLDLEIIKNKYKNEEVWLAHGNYISQLKKGYYATKELQDTQLKRSYKFYIHSFDEQLYFIFAFLDKTLVFKYEDEQLIDVDDSGLEVLSRTIAVSSLGSICFQVLINAVVVSDFASDLTIRKDFEQEIILADAFASYVAVITENLNTSMNISSNIALYKVSGDVLLVGEEFDLGIDPCFMKFISLESRLFLIVGGSQVLRVFEINGDKMEQRSNISIGITDPHDVIYLGTRLAISSRLGEVFIYNISIDSLHLKADHQLDFKVCHTPVDLSATHDGILLVSKTMWKLDITNEYPLPVVFDENKERNIFQCTALNKTTYAALRDDGFCLIGINNTPQTLLKSMKLPKIPRKMKYISHLRVFAVISESSLFFMSKSNKLNTKLFGKKQSNGLFVDEQPLSLSEWVLPLAEKSFRNLLVGCKTANGGSIKVIQPKFSSEDPDTIEAHEIFTYNTPGPVLAFKQLKDDVVIYSSGCQLFISQYDIEKKKMMDPIQVHSFRSVIIDIDVRENLALISTRDYSFSKFEYTDGILSLKESDYCSRKVMNSLTLSESVTISTDKLFCTITGVENQEDRFKSYVPFVPRVQKCDLKPLWYKDKSHKRFVAYGFAGEIQLYTLLSREIAEPLLNYYKHAVTPQEICSKGLFDIDDSIFVKEKNLNVIDADRLHSDLPKDLKDLINAISY</sequence>
<organism evidence="2 3">
    <name type="scientific">Wickerhamomyces ciferrii (strain ATCC 14091 / BCRC 22168 / CBS 111 / JCM 3599 / NBRC 0793 / NRRL Y-1031 F-60-10)</name>
    <name type="common">Yeast</name>
    <name type="synonym">Pichia ciferrii</name>
    <dbReference type="NCBI Taxonomy" id="1206466"/>
    <lineage>
        <taxon>Eukaryota</taxon>
        <taxon>Fungi</taxon>
        <taxon>Dikarya</taxon>
        <taxon>Ascomycota</taxon>
        <taxon>Saccharomycotina</taxon>
        <taxon>Saccharomycetes</taxon>
        <taxon>Phaffomycetales</taxon>
        <taxon>Wickerhamomycetaceae</taxon>
        <taxon>Wickerhamomyces</taxon>
    </lineage>
</organism>
<dbReference type="STRING" id="1206466.K0KJG9"/>
<comment type="caution">
    <text evidence="2">The sequence shown here is derived from an EMBL/GenBank/DDBJ whole genome shotgun (WGS) entry which is preliminary data.</text>
</comment>
<keyword evidence="3" id="KW-1185">Reference proteome</keyword>
<dbReference type="EMBL" id="CAIF01000013">
    <property type="protein sequence ID" value="CCH41248.1"/>
    <property type="molecule type" value="Genomic_DNA"/>
</dbReference>
<evidence type="ECO:0000259" key="1">
    <source>
        <dbReference type="Pfam" id="PF10433"/>
    </source>
</evidence>
<evidence type="ECO:0000313" key="2">
    <source>
        <dbReference type="EMBL" id="CCH41248.1"/>
    </source>
</evidence>
<dbReference type="Pfam" id="PF10433">
    <property type="entry name" value="Beta-prop_RSE1_1st"/>
    <property type="match status" value="1"/>
</dbReference>
<dbReference type="InterPro" id="IPR036322">
    <property type="entry name" value="WD40_repeat_dom_sf"/>
</dbReference>
<evidence type="ECO:0000313" key="3">
    <source>
        <dbReference type="Proteomes" id="UP000009328"/>
    </source>
</evidence>
<feature type="domain" description="RSE1/DDB1/CPSF1 first beta-propeller" evidence="1">
    <location>
        <begin position="161"/>
        <end position="422"/>
    </location>
</feature>
<dbReference type="AlphaFoldDB" id="K0KJG9"/>
<dbReference type="Proteomes" id="UP000009328">
    <property type="component" value="Unassembled WGS sequence"/>
</dbReference>
<dbReference type="eggNOG" id="ENOG502SA45">
    <property type="taxonomic scope" value="Eukaryota"/>
</dbReference>